<keyword evidence="4" id="KW-1185">Reference proteome</keyword>
<dbReference type="PIRSF" id="PIRSF017082">
    <property type="entry name" value="YflP"/>
    <property type="match status" value="1"/>
</dbReference>
<dbReference type="InterPro" id="IPR005064">
    <property type="entry name" value="BUG"/>
</dbReference>
<dbReference type="InterPro" id="IPR006311">
    <property type="entry name" value="TAT_signal"/>
</dbReference>
<dbReference type="EMBL" id="MLCO01000025">
    <property type="protein sequence ID" value="ONG57870.1"/>
    <property type="molecule type" value="Genomic_DNA"/>
</dbReference>
<dbReference type="Pfam" id="PF03401">
    <property type="entry name" value="TctC"/>
    <property type="match status" value="1"/>
</dbReference>
<sequence length="331" mass="34286">MMSSRLSRRGLLAAAGLGLAAPRPAAAQQTAPWPQRAPIRLLVPFGTGGATDIVARVFAEAMSRHLGQTIVVENRPGAGATIGTTAAARAPADGYTLVVSTISGLAIGQTLYRDRIAWDADRDFAHIGMILQTPWILCVRPDSPMRSLADWLAAARRADGLAYGTTGVGSVAHLLGVQLAQASGATMEHVPYRSLTQSGADLMGGTLPGIVESLTATSGFIRAGSMRPLASSGSRRSPLFPEIPTFAELGFPGVVADGWAGLAAPAGTPRPVLEAVAAALRAAQGEPTVRQRLADLSSTPGEAYLDEAQAFVRQQVAQWAPVVRASGAVPE</sequence>
<comment type="caution">
    <text evidence="3">The sequence shown here is derived from an EMBL/GenBank/DDBJ whole genome shotgun (WGS) entry which is preliminary data.</text>
</comment>
<organism evidence="3 4">
    <name type="scientific">Teichococcus deserti</name>
    <dbReference type="NCBI Taxonomy" id="1817963"/>
    <lineage>
        <taxon>Bacteria</taxon>
        <taxon>Pseudomonadati</taxon>
        <taxon>Pseudomonadota</taxon>
        <taxon>Alphaproteobacteria</taxon>
        <taxon>Acetobacterales</taxon>
        <taxon>Roseomonadaceae</taxon>
        <taxon>Roseomonas</taxon>
    </lineage>
</organism>
<dbReference type="InterPro" id="IPR042100">
    <property type="entry name" value="Bug_dom1"/>
</dbReference>
<dbReference type="PANTHER" id="PTHR42928">
    <property type="entry name" value="TRICARBOXYLATE-BINDING PROTEIN"/>
    <property type="match status" value="1"/>
</dbReference>
<accession>A0A1V2H8V0</accession>
<dbReference type="CDD" id="cd07012">
    <property type="entry name" value="PBP2_Bug_TTT"/>
    <property type="match status" value="1"/>
</dbReference>
<dbReference type="Gene3D" id="3.40.190.10">
    <property type="entry name" value="Periplasmic binding protein-like II"/>
    <property type="match status" value="1"/>
</dbReference>
<dbReference type="RefSeq" id="WP_242662182.1">
    <property type="nucleotide sequence ID" value="NZ_MLCO01000025.1"/>
</dbReference>
<gene>
    <name evidence="3" type="ORF">BKE38_03930</name>
</gene>
<dbReference type="AlphaFoldDB" id="A0A1V2H8V0"/>
<dbReference type="Proteomes" id="UP000188879">
    <property type="component" value="Unassembled WGS sequence"/>
</dbReference>
<feature type="chain" id="PRO_5012075701" evidence="2">
    <location>
        <begin position="28"/>
        <end position="331"/>
    </location>
</feature>
<comment type="similarity">
    <text evidence="1">Belongs to the UPF0065 (bug) family.</text>
</comment>
<dbReference type="PANTHER" id="PTHR42928:SF5">
    <property type="entry name" value="BLR1237 PROTEIN"/>
    <property type="match status" value="1"/>
</dbReference>
<keyword evidence="2" id="KW-0732">Signal</keyword>
<dbReference type="PROSITE" id="PS51318">
    <property type="entry name" value="TAT"/>
    <property type="match status" value="1"/>
</dbReference>
<evidence type="ECO:0000256" key="1">
    <source>
        <dbReference type="ARBA" id="ARBA00006987"/>
    </source>
</evidence>
<evidence type="ECO:0000256" key="2">
    <source>
        <dbReference type="SAM" id="SignalP"/>
    </source>
</evidence>
<protein>
    <submittedName>
        <fullName evidence="3">Tat pathway signal protein</fullName>
    </submittedName>
</protein>
<dbReference type="SUPFAM" id="SSF53850">
    <property type="entry name" value="Periplasmic binding protein-like II"/>
    <property type="match status" value="1"/>
</dbReference>
<dbReference type="Gene3D" id="3.40.190.150">
    <property type="entry name" value="Bordetella uptake gene, domain 1"/>
    <property type="match status" value="1"/>
</dbReference>
<evidence type="ECO:0000313" key="4">
    <source>
        <dbReference type="Proteomes" id="UP000188879"/>
    </source>
</evidence>
<reference evidence="3 4" key="1">
    <citation type="submission" date="2016-10" db="EMBL/GenBank/DDBJ databases">
        <title>Draft Genome sequence of Roseomonas sp. strain M3.</title>
        <authorList>
            <person name="Subhash Y."/>
            <person name="Lee S."/>
        </authorList>
    </citation>
    <scope>NUCLEOTIDE SEQUENCE [LARGE SCALE GENOMIC DNA]</scope>
    <source>
        <strain evidence="3 4">M3</strain>
    </source>
</reference>
<feature type="signal peptide" evidence="2">
    <location>
        <begin position="1"/>
        <end position="27"/>
    </location>
</feature>
<name>A0A1V2H8V0_9PROT</name>
<evidence type="ECO:0000313" key="3">
    <source>
        <dbReference type="EMBL" id="ONG57870.1"/>
    </source>
</evidence>
<proteinExistence type="inferred from homology"/>